<proteinExistence type="predicted"/>
<evidence type="ECO:0000313" key="2">
    <source>
        <dbReference type="EMBL" id="CAK1595517.1"/>
    </source>
</evidence>
<dbReference type="Proteomes" id="UP001314205">
    <property type="component" value="Unassembled WGS sequence"/>
</dbReference>
<comment type="caution">
    <text evidence="1">The sequence shown here is derived from an EMBL/GenBank/DDBJ whole genome shotgun (WGS) entry which is preliminary data.</text>
</comment>
<dbReference type="SUPFAM" id="SSF53098">
    <property type="entry name" value="Ribonuclease H-like"/>
    <property type="match status" value="1"/>
</dbReference>
<dbReference type="EMBL" id="CAVLGL010000092">
    <property type="protein sequence ID" value="CAK1595515.1"/>
    <property type="molecule type" value="Genomic_DNA"/>
</dbReference>
<accession>A0AAV1LKR7</accession>
<protein>
    <submittedName>
        <fullName evidence="1">Uncharacterized protein</fullName>
    </submittedName>
</protein>
<name>A0AAV1LKR7_9NEOP</name>
<evidence type="ECO:0000313" key="3">
    <source>
        <dbReference type="Proteomes" id="UP001314205"/>
    </source>
</evidence>
<sequence length="172" mass="20210">MDVLYKKQDLSLSEDNDIDEIFDVSGEETEINSDDEDDVFYSFFPTREVDLDTEYVNIIEKVRKLVRLFKKSPTKNDLLQVYINQEFGKNLQLQLDCKTRWSSLADMISTFNKVLDRVFQPIKLAVEVLCRRDSDLVTAETTLRFMIRKLEELTTTLARKLAESLRNRIAER</sequence>
<gene>
    <name evidence="1" type="ORF">PARMNEM_LOCUS14979</name>
    <name evidence="2" type="ORF">PARMNEM_LOCUS14981</name>
</gene>
<dbReference type="InterPro" id="IPR012337">
    <property type="entry name" value="RNaseH-like_sf"/>
</dbReference>
<dbReference type="EMBL" id="CAVLGL010000092">
    <property type="protein sequence ID" value="CAK1595517.1"/>
    <property type="molecule type" value="Genomic_DNA"/>
</dbReference>
<reference evidence="1 3" key="1">
    <citation type="submission" date="2023-11" db="EMBL/GenBank/DDBJ databases">
        <authorList>
            <person name="Hedman E."/>
            <person name="Englund M."/>
            <person name="Stromberg M."/>
            <person name="Nyberg Akerstrom W."/>
            <person name="Nylinder S."/>
            <person name="Jareborg N."/>
            <person name="Kallberg Y."/>
            <person name="Kronander E."/>
        </authorList>
    </citation>
    <scope>NUCLEOTIDE SEQUENCE [LARGE SCALE GENOMIC DNA]</scope>
</reference>
<keyword evidence="3" id="KW-1185">Reference proteome</keyword>
<organism evidence="1 3">
    <name type="scientific">Parnassius mnemosyne</name>
    <name type="common">clouded apollo</name>
    <dbReference type="NCBI Taxonomy" id="213953"/>
    <lineage>
        <taxon>Eukaryota</taxon>
        <taxon>Metazoa</taxon>
        <taxon>Ecdysozoa</taxon>
        <taxon>Arthropoda</taxon>
        <taxon>Hexapoda</taxon>
        <taxon>Insecta</taxon>
        <taxon>Pterygota</taxon>
        <taxon>Neoptera</taxon>
        <taxon>Endopterygota</taxon>
        <taxon>Lepidoptera</taxon>
        <taxon>Glossata</taxon>
        <taxon>Ditrysia</taxon>
        <taxon>Papilionoidea</taxon>
        <taxon>Papilionidae</taxon>
        <taxon>Parnassiinae</taxon>
        <taxon>Parnassini</taxon>
        <taxon>Parnassius</taxon>
        <taxon>Driopa</taxon>
    </lineage>
</organism>
<evidence type="ECO:0000313" key="1">
    <source>
        <dbReference type="EMBL" id="CAK1595515.1"/>
    </source>
</evidence>
<dbReference type="AlphaFoldDB" id="A0AAV1LKR7"/>